<dbReference type="RefSeq" id="XP_002776387.1">
    <property type="nucleotide sequence ID" value="XM_002776341.1"/>
</dbReference>
<evidence type="ECO:0000313" key="3">
    <source>
        <dbReference type="Proteomes" id="UP000007800"/>
    </source>
</evidence>
<feature type="region of interest" description="Disordered" evidence="1">
    <location>
        <begin position="1"/>
        <end position="63"/>
    </location>
</feature>
<accession>C5L4Y3</accession>
<evidence type="ECO:0000256" key="1">
    <source>
        <dbReference type="SAM" id="MobiDB-lite"/>
    </source>
</evidence>
<dbReference type="InParanoid" id="C5L4Y3"/>
<gene>
    <name evidence="2" type="ORF">Pmar_PMAR013114</name>
</gene>
<feature type="compositionally biased region" description="Basic and acidic residues" evidence="1">
    <location>
        <begin position="9"/>
        <end position="30"/>
    </location>
</feature>
<keyword evidence="3" id="KW-1185">Reference proteome</keyword>
<dbReference type="AlphaFoldDB" id="C5L4Y3"/>
<sequence length="63" mass="7405">YSDSAARAKRQEQRRLEEEQKVRELQEEATRQATTKRRPTQRPRQLSGDGHSIFQQTARPGRV</sequence>
<dbReference type="Proteomes" id="UP000007800">
    <property type="component" value="Unassembled WGS sequence"/>
</dbReference>
<dbReference type="EMBL" id="GG679185">
    <property type="protein sequence ID" value="EER08203.1"/>
    <property type="molecule type" value="Genomic_DNA"/>
</dbReference>
<feature type="non-terminal residue" evidence="2">
    <location>
        <position position="1"/>
    </location>
</feature>
<proteinExistence type="predicted"/>
<name>C5L4Y3_PERM5</name>
<organism evidence="3">
    <name type="scientific">Perkinsus marinus (strain ATCC 50983 / TXsc)</name>
    <dbReference type="NCBI Taxonomy" id="423536"/>
    <lineage>
        <taxon>Eukaryota</taxon>
        <taxon>Sar</taxon>
        <taxon>Alveolata</taxon>
        <taxon>Perkinsozoa</taxon>
        <taxon>Perkinsea</taxon>
        <taxon>Perkinsida</taxon>
        <taxon>Perkinsidae</taxon>
        <taxon>Perkinsus</taxon>
    </lineage>
</organism>
<feature type="compositionally biased region" description="Polar residues" evidence="1">
    <location>
        <begin position="53"/>
        <end position="63"/>
    </location>
</feature>
<protein>
    <submittedName>
        <fullName evidence="2">Uncharacterized protein</fullName>
    </submittedName>
</protein>
<reference evidence="2 3" key="1">
    <citation type="submission" date="2008-07" db="EMBL/GenBank/DDBJ databases">
        <authorList>
            <person name="El-Sayed N."/>
            <person name="Caler E."/>
            <person name="Inman J."/>
            <person name="Amedeo P."/>
            <person name="Hass B."/>
            <person name="Wortman J."/>
        </authorList>
    </citation>
    <scope>NUCLEOTIDE SEQUENCE [LARGE SCALE GENOMIC DNA]</scope>
    <source>
        <strain evidence="3">ATCC 50983 / TXsc</strain>
    </source>
</reference>
<dbReference type="GeneID" id="9064421"/>
<evidence type="ECO:0000313" key="2">
    <source>
        <dbReference type="EMBL" id="EER08203.1"/>
    </source>
</evidence>
<feature type="non-terminal residue" evidence="2">
    <location>
        <position position="63"/>
    </location>
</feature>